<accession>A0A1D3TZ55</accession>
<protein>
    <submittedName>
        <fullName evidence="1">Uncharacterized protein</fullName>
    </submittedName>
</protein>
<dbReference type="AlphaFoldDB" id="A0A1D3TZ55"/>
<keyword evidence="2" id="KW-1185">Reference proteome</keyword>
<reference evidence="1 2" key="1">
    <citation type="submission" date="2016-09" db="EMBL/GenBank/DDBJ databases">
        <authorList>
            <person name="Capua I."/>
            <person name="De Benedictis P."/>
            <person name="Joannis T."/>
            <person name="Lombin L.H."/>
            <person name="Cattoli G."/>
        </authorList>
    </citation>
    <scope>NUCLEOTIDE SEQUENCE [LARGE SCALE GENOMIC DNA]</scope>
    <source>
        <strain evidence="1 2">GluBS11</strain>
    </source>
</reference>
<dbReference type="EMBL" id="FMKA01000062">
    <property type="protein sequence ID" value="SCP99810.1"/>
    <property type="molecule type" value="Genomic_DNA"/>
</dbReference>
<evidence type="ECO:0000313" key="2">
    <source>
        <dbReference type="Proteomes" id="UP000199315"/>
    </source>
</evidence>
<gene>
    <name evidence="1" type="ORF">SAMN05421730_10624</name>
</gene>
<evidence type="ECO:0000313" key="1">
    <source>
        <dbReference type="EMBL" id="SCP99810.1"/>
    </source>
</evidence>
<dbReference type="Proteomes" id="UP000199315">
    <property type="component" value="Unassembled WGS sequence"/>
</dbReference>
<name>A0A1D3TZ55_9FIRM</name>
<dbReference type="RefSeq" id="WP_091237057.1">
    <property type="nucleotide sequence ID" value="NZ_FMKA01000062.1"/>
</dbReference>
<sequence length="121" mass="13563">MNKILRGFVNEANGEQSSFYFENTAKNIASFILKNEADSREIKIETIFGDTVLETRGRDGILSGEETYIDEVSLILKSMKAGESKAEDIAYLEPGNQDGHDEFDSADLVQDEFEDITEDDL</sequence>
<dbReference type="STRING" id="1619234.SAMN05421730_10624"/>
<proteinExistence type="predicted"/>
<organism evidence="1 2">
    <name type="scientific">Anaerobium acetethylicum</name>
    <dbReference type="NCBI Taxonomy" id="1619234"/>
    <lineage>
        <taxon>Bacteria</taxon>
        <taxon>Bacillati</taxon>
        <taxon>Bacillota</taxon>
        <taxon>Clostridia</taxon>
        <taxon>Lachnospirales</taxon>
        <taxon>Lachnospiraceae</taxon>
        <taxon>Anaerobium</taxon>
    </lineage>
</organism>